<reference evidence="2 3" key="1">
    <citation type="submission" date="2020-07" db="EMBL/GenBank/DDBJ databases">
        <title>Genomic Encyclopedia of Type Strains, Phase IV (KMG-IV): sequencing the most valuable type-strain genomes for metagenomic binning, comparative biology and taxonomic classification.</title>
        <authorList>
            <person name="Goeker M."/>
        </authorList>
    </citation>
    <scope>NUCLEOTIDE SEQUENCE [LARGE SCALE GENOMIC DNA]</scope>
    <source>
        <strain evidence="2 3">DSM 45533</strain>
    </source>
</reference>
<gene>
    <name evidence="2" type="ORF">HNR30_007413</name>
</gene>
<name>A0A7W0CRM0_9ACTN</name>
<organism evidence="2 3">
    <name type="scientific">Nonomuraea soli</name>
    <dbReference type="NCBI Taxonomy" id="1032476"/>
    <lineage>
        <taxon>Bacteria</taxon>
        <taxon>Bacillati</taxon>
        <taxon>Actinomycetota</taxon>
        <taxon>Actinomycetes</taxon>
        <taxon>Streptosporangiales</taxon>
        <taxon>Streptosporangiaceae</taxon>
        <taxon>Nonomuraea</taxon>
    </lineage>
</organism>
<feature type="transmembrane region" description="Helical" evidence="1">
    <location>
        <begin position="12"/>
        <end position="41"/>
    </location>
</feature>
<proteinExistence type="predicted"/>
<keyword evidence="1" id="KW-0472">Membrane</keyword>
<protein>
    <submittedName>
        <fullName evidence="2">Uncharacterized protein</fullName>
    </submittedName>
</protein>
<feature type="transmembrane region" description="Helical" evidence="1">
    <location>
        <begin position="99"/>
        <end position="117"/>
    </location>
</feature>
<dbReference type="Proteomes" id="UP000530928">
    <property type="component" value="Unassembled WGS sequence"/>
</dbReference>
<sequence>MTPPERSVAERVVFAALLGVGLPIALIALVLVTAAVFPGLASGSYGWLALLDALWEHGPWVALPIAWPLLRALRIRPAWAAAALAAICLHGLWTMDSPGMNLIVLGGAIAFPLAVLGTDERAHWSVRAGVAAVVVAIYLA</sequence>
<feature type="transmembrane region" description="Helical" evidence="1">
    <location>
        <begin position="47"/>
        <end position="70"/>
    </location>
</feature>
<keyword evidence="3" id="KW-1185">Reference proteome</keyword>
<dbReference type="EMBL" id="JACDUR010000008">
    <property type="protein sequence ID" value="MBA2896022.1"/>
    <property type="molecule type" value="Genomic_DNA"/>
</dbReference>
<keyword evidence="1" id="KW-0812">Transmembrane</keyword>
<comment type="caution">
    <text evidence="2">The sequence shown here is derived from an EMBL/GenBank/DDBJ whole genome shotgun (WGS) entry which is preliminary data.</text>
</comment>
<feature type="transmembrane region" description="Helical" evidence="1">
    <location>
        <begin position="77"/>
        <end position="93"/>
    </location>
</feature>
<dbReference type="RefSeq" id="WP_181614766.1">
    <property type="nucleotide sequence ID" value="NZ_BAABAM010000007.1"/>
</dbReference>
<evidence type="ECO:0000313" key="2">
    <source>
        <dbReference type="EMBL" id="MBA2896022.1"/>
    </source>
</evidence>
<dbReference type="AlphaFoldDB" id="A0A7W0CRM0"/>
<evidence type="ECO:0000313" key="3">
    <source>
        <dbReference type="Proteomes" id="UP000530928"/>
    </source>
</evidence>
<evidence type="ECO:0000256" key="1">
    <source>
        <dbReference type="SAM" id="Phobius"/>
    </source>
</evidence>
<keyword evidence="1" id="KW-1133">Transmembrane helix</keyword>
<accession>A0A7W0CRM0</accession>